<dbReference type="InterPro" id="IPR026010">
    <property type="entry name" value="NSP1/NUP62"/>
</dbReference>
<dbReference type="PANTHER" id="PTHR12084">
    <property type="entry name" value="NUCLEAR PORE GLYCOPROTEIN P62-RELATED"/>
    <property type="match status" value="1"/>
</dbReference>
<dbReference type="GO" id="GO:0006405">
    <property type="term" value="P:RNA export from nucleus"/>
    <property type="evidence" value="ECO:0007669"/>
    <property type="project" value="TreeGrafter"/>
</dbReference>
<keyword evidence="2" id="KW-1185">Reference proteome</keyword>
<dbReference type="GO" id="GO:0005543">
    <property type="term" value="F:phospholipid binding"/>
    <property type="evidence" value="ECO:0007669"/>
    <property type="project" value="TreeGrafter"/>
</dbReference>
<protein>
    <submittedName>
        <fullName evidence="1">Nuclear pore glyco p62</fullName>
    </submittedName>
</protein>
<dbReference type="GO" id="GO:0017056">
    <property type="term" value="F:structural constituent of nuclear pore"/>
    <property type="evidence" value="ECO:0007669"/>
    <property type="project" value="InterPro"/>
</dbReference>
<dbReference type="EMBL" id="CACRXK020001102">
    <property type="protein sequence ID" value="CAB3986989.1"/>
    <property type="molecule type" value="Genomic_DNA"/>
</dbReference>
<proteinExistence type="predicted"/>
<dbReference type="GO" id="GO:0044613">
    <property type="term" value="C:nuclear pore central transport channel"/>
    <property type="evidence" value="ECO:0007669"/>
    <property type="project" value="TreeGrafter"/>
</dbReference>
<organism evidence="1 2">
    <name type="scientific">Paramuricea clavata</name>
    <name type="common">Red gorgonian</name>
    <name type="synonym">Violescent sea-whip</name>
    <dbReference type="NCBI Taxonomy" id="317549"/>
    <lineage>
        <taxon>Eukaryota</taxon>
        <taxon>Metazoa</taxon>
        <taxon>Cnidaria</taxon>
        <taxon>Anthozoa</taxon>
        <taxon>Octocorallia</taxon>
        <taxon>Malacalcyonacea</taxon>
        <taxon>Plexauridae</taxon>
        <taxon>Paramuricea</taxon>
    </lineage>
</organism>
<comment type="caution">
    <text evidence="1">The sequence shown here is derived from an EMBL/GenBank/DDBJ whole genome shotgun (WGS) entry which is preliminary data.</text>
</comment>
<dbReference type="PANTHER" id="PTHR12084:SF0">
    <property type="entry name" value="NUCLEAR PORE GLYCOPROTEIN P62"/>
    <property type="match status" value="1"/>
</dbReference>
<dbReference type="Proteomes" id="UP001152795">
    <property type="component" value="Unassembled WGS sequence"/>
</dbReference>
<dbReference type="OrthoDB" id="344345at2759"/>
<dbReference type="Pfam" id="PF00078">
    <property type="entry name" value="RVT_1"/>
    <property type="match status" value="1"/>
</dbReference>
<dbReference type="GO" id="GO:0006606">
    <property type="term" value="P:protein import into nucleus"/>
    <property type="evidence" value="ECO:0007669"/>
    <property type="project" value="TreeGrafter"/>
</dbReference>
<evidence type="ECO:0000313" key="1">
    <source>
        <dbReference type="EMBL" id="CAB3986989.1"/>
    </source>
</evidence>
<gene>
    <name evidence="1" type="ORF">PACLA_8A033520</name>
</gene>
<dbReference type="Gene3D" id="1.20.5.170">
    <property type="match status" value="1"/>
</dbReference>
<dbReference type="AlphaFoldDB" id="A0A7D9DJT8"/>
<sequence>MSKAFDRVNHSKLIDKLRSFGFNNSLLSWFQLYRQHRQQQVTVLGSTSTFLPVSSGVLQRSILGPIMFLIYVNGLPDVVTSSPVAALADDTKLFKHISNITDNSLLQQDLNNVEAWSSSSDMSFNERKCKIAVLHNEVERAKSEQNRLDQELDFLVSQQNELEDLLKPLEESVKHHNGEYAQEPDREREKIYTMAEKCDGQLKGMVQDLKEVIDYLNSTNANQQQEDNPVIQIAKILNVHMDSLQWIDQNSVLLQKRVDEIARLSEMRRKEYERSFRLGFD</sequence>
<name>A0A7D9DJT8_PARCT</name>
<accession>A0A7D9DJT8</accession>
<reference evidence="1" key="1">
    <citation type="submission" date="2020-04" db="EMBL/GenBank/DDBJ databases">
        <authorList>
            <person name="Alioto T."/>
            <person name="Alioto T."/>
            <person name="Gomez Garrido J."/>
        </authorList>
    </citation>
    <scope>NUCLEOTIDE SEQUENCE</scope>
    <source>
        <strain evidence="1">A484AB</strain>
    </source>
</reference>
<dbReference type="GO" id="GO:0051028">
    <property type="term" value="P:mRNA transport"/>
    <property type="evidence" value="ECO:0007669"/>
    <property type="project" value="UniProtKB-KW"/>
</dbReference>
<evidence type="ECO:0000313" key="2">
    <source>
        <dbReference type="Proteomes" id="UP001152795"/>
    </source>
</evidence>
<dbReference type="PROSITE" id="PS50878">
    <property type="entry name" value="RT_POL"/>
    <property type="match status" value="1"/>
</dbReference>
<dbReference type="InterPro" id="IPR000477">
    <property type="entry name" value="RT_dom"/>
</dbReference>